<gene>
    <name evidence="3" type="ORF">E1301_Tti022006</name>
</gene>
<feature type="region of interest" description="Disordered" evidence="2">
    <location>
        <begin position="318"/>
        <end position="359"/>
    </location>
</feature>
<reference evidence="3 4" key="1">
    <citation type="journal article" date="2019" name="Mol. Ecol. Resour.">
        <title>Chromosome-level genome assembly of Triplophysa tibetana, a fish adapted to the harsh high-altitude environment of the Tibetan Plateau.</title>
        <authorList>
            <person name="Yang X."/>
            <person name="Liu H."/>
            <person name="Ma Z."/>
            <person name="Zou Y."/>
            <person name="Zou M."/>
            <person name="Mao Y."/>
            <person name="Li X."/>
            <person name="Wang H."/>
            <person name="Chen T."/>
            <person name="Wang W."/>
            <person name="Yang R."/>
        </authorList>
    </citation>
    <scope>NUCLEOTIDE SEQUENCE [LARGE SCALE GENOMIC DNA]</scope>
    <source>
        <strain evidence="3">TTIB1903HZAU</strain>
        <tissue evidence="3">Muscle</tissue>
    </source>
</reference>
<comment type="caution">
    <text evidence="3">The sequence shown here is derived from an EMBL/GenBank/DDBJ whole genome shotgun (WGS) entry which is preliminary data.</text>
</comment>
<keyword evidence="1" id="KW-0175">Coiled coil</keyword>
<organism evidence="3 4">
    <name type="scientific">Triplophysa tibetana</name>
    <dbReference type="NCBI Taxonomy" id="1572043"/>
    <lineage>
        <taxon>Eukaryota</taxon>
        <taxon>Metazoa</taxon>
        <taxon>Chordata</taxon>
        <taxon>Craniata</taxon>
        <taxon>Vertebrata</taxon>
        <taxon>Euteleostomi</taxon>
        <taxon>Actinopterygii</taxon>
        <taxon>Neopterygii</taxon>
        <taxon>Teleostei</taxon>
        <taxon>Ostariophysi</taxon>
        <taxon>Cypriniformes</taxon>
        <taxon>Nemacheilidae</taxon>
        <taxon>Triplophysa</taxon>
    </lineage>
</organism>
<feature type="region of interest" description="Disordered" evidence="2">
    <location>
        <begin position="202"/>
        <end position="242"/>
    </location>
</feature>
<protein>
    <submittedName>
        <fullName evidence="3">Uncharacterized protein</fullName>
    </submittedName>
</protein>
<name>A0A5A9NGV4_9TELE</name>
<proteinExistence type="predicted"/>
<dbReference type="EMBL" id="SOYY01000019">
    <property type="protein sequence ID" value="KAA0708119.1"/>
    <property type="molecule type" value="Genomic_DNA"/>
</dbReference>
<evidence type="ECO:0000313" key="4">
    <source>
        <dbReference type="Proteomes" id="UP000324632"/>
    </source>
</evidence>
<accession>A0A5A9NGV4</accession>
<feature type="compositionally biased region" description="Low complexity" evidence="2">
    <location>
        <begin position="223"/>
        <end position="234"/>
    </location>
</feature>
<sequence>MPIDTCPICKRDYAQLSQHLRVSHGVKNLDERRLLLALQSGRVSVREGRCPVLGCNKESPRLDRHLKAHSELTVATRRMHISEMKRLLCLQQLAALRASDPEVPMVSTLDLMEEEEGVFALELSEEEGAEEPEESGCSRRACMVARETIAQLNSQVDTLTSTLKELSRRFRILQRRSHRRPSDIRRQTKQLLSSCLIEEDVAEEDEVPPSPSQQEDPEPSPQPSSSQGSCSKSPATSVEHGLPQFPDHVAVLNTLMEQYRAHQEGPDPSTKLRDNVASKVYRIKRFVAYMAQGGGKLQTLDFLNDTERMRRQDQLHALFSTSEDEAEPVYQESGASLVESEENSSDGDQREARSSVAMPMRQAAIVLTPLKLRWSPAESPNKLSKEYPSSA</sequence>
<evidence type="ECO:0000313" key="3">
    <source>
        <dbReference type="EMBL" id="KAA0708119.1"/>
    </source>
</evidence>
<feature type="coiled-coil region" evidence="1">
    <location>
        <begin position="149"/>
        <end position="176"/>
    </location>
</feature>
<dbReference type="AlphaFoldDB" id="A0A5A9NGV4"/>
<keyword evidence="4" id="KW-1185">Reference proteome</keyword>
<dbReference type="Proteomes" id="UP000324632">
    <property type="component" value="Chromosome 19"/>
</dbReference>
<evidence type="ECO:0000256" key="2">
    <source>
        <dbReference type="SAM" id="MobiDB-lite"/>
    </source>
</evidence>
<evidence type="ECO:0000256" key="1">
    <source>
        <dbReference type="SAM" id="Coils"/>
    </source>
</evidence>